<dbReference type="InterPro" id="IPR050386">
    <property type="entry name" value="Glycosyl_hydrolase_5"/>
</dbReference>
<keyword evidence="3 4" id="KW-0326">Glycosidase</keyword>
<dbReference type="PANTHER" id="PTHR31297:SF17">
    <property type="entry name" value="ENDOGLUCANASE"/>
    <property type="match status" value="1"/>
</dbReference>
<accession>A0ABP7WUK4</accession>
<gene>
    <name evidence="6" type="ORF">GCM10022214_71490</name>
</gene>
<keyword evidence="7" id="KW-1185">Reference proteome</keyword>
<evidence type="ECO:0000256" key="4">
    <source>
        <dbReference type="RuleBase" id="RU361153"/>
    </source>
</evidence>
<feature type="domain" description="Glycoside hydrolase family 5" evidence="5">
    <location>
        <begin position="25"/>
        <end position="276"/>
    </location>
</feature>
<proteinExistence type="inferred from homology"/>
<evidence type="ECO:0000256" key="1">
    <source>
        <dbReference type="ARBA" id="ARBA00022729"/>
    </source>
</evidence>
<protein>
    <submittedName>
        <fullName evidence="6">Glycoside hydrolase family 5 protein</fullName>
    </submittedName>
</protein>
<comment type="caution">
    <text evidence="6">The sequence shown here is derived from an EMBL/GenBank/DDBJ whole genome shotgun (WGS) entry which is preliminary data.</text>
</comment>
<evidence type="ECO:0000256" key="2">
    <source>
        <dbReference type="ARBA" id="ARBA00022801"/>
    </source>
</evidence>
<dbReference type="Gene3D" id="3.20.20.80">
    <property type="entry name" value="Glycosidases"/>
    <property type="match status" value="1"/>
</dbReference>
<organism evidence="6 7">
    <name type="scientific">Actinomadura miaoliensis</name>
    <dbReference type="NCBI Taxonomy" id="430685"/>
    <lineage>
        <taxon>Bacteria</taxon>
        <taxon>Bacillati</taxon>
        <taxon>Actinomycetota</taxon>
        <taxon>Actinomycetes</taxon>
        <taxon>Streptosporangiales</taxon>
        <taxon>Thermomonosporaceae</taxon>
        <taxon>Actinomadura</taxon>
    </lineage>
</organism>
<dbReference type="SUPFAM" id="SSF51445">
    <property type="entry name" value="(Trans)glycosidases"/>
    <property type="match status" value="1"/>
</dbReference>
<sequence length="300" mass="34108">MRGINFGNVLDHLGDDSPRLPLRDEHFDSVRAAGFDTVRLPARWSAHAGHAAPHTIEPGFFRRVDQAVDAALRRGFTVVLNVHHYHELQEAPQEHATRFVALWRQIAEHYAGHDARLLFELLNEPRDALTARLWNQLLREGLAAVRAHDRERTVIVGSARMNDVDALPELALPADEHLMATVHYYAPFEFTHQGAPWVPGAARWLGTTWGDDADRQRVRDDLEKAARWADEQGVSLFIGEFGAYMEADEESRVRWTSFVRAEAERLGSGWCYWDFGTDFGAFDPRSGTWREPLLRALLPS</sequence>
<reference evidence="7" key="1">
    <citation type="journal article" date="2019" name="Int. J. Syst. Evol. Microbiol.">
        <title>The Global Catalogue of Microorganisms (GCM) 10K type strain sequencing project: providing services to taxonomists for standard genome sequencing and annotation.</title>
        <authorList>
            <consortium name="The Broad Institute Genomics Platform"/>
            <consortium name="The Broad Institute Genome Sequencing Center for Infectious Disease"/>
            <person name="Wu L."/>
            <person name="Ma J."/>
        </authorList>
    </citation>
    <scope>NUCLEOTIDE SEQUENCE [LARGE SCALE GENOMIC DNA]</scope>
    <source>
        <strain evidence="7">JCM 16702</strain>
    </source>
</reference>
<keyword evidence="2 4" id="KW-0378">Hydrolase</keyword>
<evidence type="ECO:0000313" key="6">
    <source>
        <dbReference type="EMBL" id="GAA4097199.1"/>
    </source>
</evidence>
<keyword evidence="1" id="KW-0732">Signal</keyword>
<dbReference type="InterPro" id="IPR017853">
    <property type="entry name" value="GH"/>
</dbReference>
<name>A0ABP7WUK4_9ACTN</name>
<dbReference type="Proteomes" id="UP001500683">
    <property type="component" value="Unassembled WGS sequence"/>
</dbReference>
<dbReference type="PROSITE" id="PS00659">
    <property type="entry name" value="GLYCOSYL_HYDROL_F5"/>
    <property type="match status" value="1"/>
</dbReference>
<dbReference type="PANTHER" id="PTHR31297">
    <property type="entry name" value="GLUCAN ENDO-1,6-BETA-GLUCOSIDASE B"/>
    <property type="match status" value="1"/>
</dbReference>
<comment type="similarity">
    <text evidence="4">Belongs to the glycosyl hydrolase 5 (cellulase A) family.</text>
</comment>
<dbReference type="GO" id="GO:0016787">
    <property type="term" value="F:hydrolase activity"/>
    <property type="evidence" value="ECO:0007669"/>
    <property type="project" value="UniProtKB-KW"/>
</dbReference>
<dbReference type="Pfam" id="PF00150">
    <property type="entry name" value="Cellulase"/>
    <property type="match status" value="1"/>
</dbReference>
<dbReference type="InterPro" id="IPR018087">
    <property type="entry name" value="Glyco_hydro_5_CS"/>
</dbReference>
<dbReference type="EMBL" id="BAAAZG010000055">
    <property type="protein sequence ID" value="GAA4097199.1"/>
    <property type="molecule type" value="Genomic_DNA"/>
</dbReference>
<dbReference type="InterPro" id="IPR001547">
    <property type="entry name" value="Glyco_hydro_5"/>
</dbReference>
<evidence type="ECO:0000256" key="3">
    <source>
        <dbReference type="ARBA" id="ARBA00023295"/>
    </source>
</evidence>
<dbReference type="RefSeq" id="WP_344956413.1">
    <property type="nucleotide sequence ID" value="NZ_BAAAZG010000055.1"/>
</dbReference>
<evidence type="ECO:0000313" key="7">
    <source>
        <dbReference type="Proteomes" id="UP001500683"/>
    </source>
</evidence>
<evidence type="ECO:0000259" key="5">
    <source>
        <dbReference type="Pfam" id="PF00150"/>
    </source>
</evidence>